<proteinExistence type="predicted"/>
<gene>
    <name evidence="2" type="ORF">PSQ40_20985</name>
</gene>
<dbReference type="Pfam" id="PF13738">
    <property type="entry name" value="Pyr_redox_3"/>
    <property type="match status" value="1"/>
</dbReference>
<dbReference type="PANTHER" id="PTHR43539:SF78">
    <property type="entry name" value="FLAVIN-CONTAINING MONOOXYGENASE"/>
    <property type="match status" value="1"/>
</dbReference>
<keyword evidence="3" id="KW-1185">Reference proteome</keyword>
<keyword evidence="1" id="KW-0560">Oxidoreductase</keyword>
<evidence type="ECO:0000313" key="2">
    <source>
        <dbReference type="EMBL" id="MDD0841066.1"/>
    </source>
</evidence>
<dbReference type="PANTHER" id="PTHR43539">
    <property type="entry name" value="FLAVIN-BINDING MONOOXYGENASE-LIKE PROTEIN (AFU_ORTHOLOGUE AFUA_4G09220)"/>
    <property type="match status" value="1"/>
</dbReference>
<dbReference type="PRINTS" id="PR00411">
    <property type="entry name" value="PNDRDTASEI"/>
</dbReference>
<protein>
    <submittedName>
        <fullName evidence="2">NAD(P)-binding domain-containing protein</fullName>
    </submittedName>
</protein>
<evidence type="ECO:0000256" key="1">
    <source>
        <dbReference type="ARBA" id="ARBA00023002"/>
    </source>
</evidence>
<dbReference type="RefSeq" id="WP_273953851.1">
    <property type="nucleotide sequence ID" value="NZ_JAQSIP010000015.1"/>
</dbReference>
<name>A0ABT5N422_9BURK</name>
<comment type="caution">
    <text evidence="2">The sequence shown here is derived from an EMBL/GenBank/DDBJ whole genome shotgun (WGS) entry which is preliminary data.</text>
</comment>
<dbReference type="PRINTS" id="PR00368">
    <property type="entry name" value="FADPNR"/>
</dbReference>
<dbReference type="InterPro" id="IPR050982">
    <property type="entry name" value="Auxin_biosynth/cation_transpt"/>
</dbReference>
<accession>A0ABT5N422</accession>
<sequence length="394" mass="43108">MHPTVVDVAIVGAGPYGLSLAAHLAGRGVKVRIFGRPMRFWREHMPRGMLLKSDGFASSLSEPTGHYTLKTWCAENGEPYADMGLPVTLEQFCAYGQAFQRRCVPFLEPTEVQHLSRHPQGFALSLSSGDIALARRVVVATGIAPFAYLPEPLQGLPTHLVSHSGQHTDLSRFAGQEVAVLGSGASAGDTAALLQDGGARTHLISRRPVRFHNPPNGPRSLWQRLRQPDSGLGPGWKSYLCAYAPRVFHAMPQSLRLRAVARHLGPAPGWFVRDKVVGKVTLKPGFTLQSAEPEGDRLRLHFRHTQGQTHDLVVDHVIAATGYRANLARLAYLDPELRDAVRQVHHTPVLDRHFQSSVPGLYFVGALAANSFGPLLRFAYGADFTAKHLARHLG</sequence>
<dbReference type="Proteomes" id="UP001528673">
    <property type="component" value="Unassembled WGS sequence"/>
</dbReference>
<organism evidence="2 3">
    <name type="scientific">Curvibacter cyanobacteriorum</name>
    <dbReference type="NCBI Taxonomy" id="3026422"/>
    <lineage>
        <taxon>Bacteria</taxon>
        <taxon>Pseudomonadati</taxon>
        <taxon>Pseudomonadota</taxon>
        <taxon>Betaproteobacteria</taxon>
        <taxon>Burkholderiales</taxon>
        <taxon>Comamonadaceae</taxon>
        <taxon>Curvibacter</taxon>
    </lineage>
</organism>
<dbReference type="InterPro" id="IPR036188">
    <property type="entry name" value="FAD/NAD-bd_sf"/>
</dbReference>
<reference evidence="2 3" key="1">
    <citation type="submission" date="2023-02" db="EMBL/GenBank/DDBJ databases">
        <title>Bacterial whole genomic sequence of Curvibacter sp. HBC61.</title>
        <authorList>
            <person name="Le V."/>
            <person name="Ko S.-R."/>
            <person name="Ahn C.-Y."/>
            <person name="Oh H.-M."/>
        </authorList>
    </citation>
    <scope>NUCLEOTIDE SEQUENCE [LARGE SCALE GENOMIC DNA]</scope>
    <source>
        <strain evidence="2 3">HBC61</strain>
    </source>
</reference>
<dbReference type="EMBL" id="JAQSIP010000015">
    <property type="protein sequence ID" value="MDD0841066.1"/>
    <property type="molecule type" value="Genomic_DNA"/>
</dbReference>
<dbReference type="Gene3D" id="3.50.50.60">
    <property type="entry name" value="FAD/NAD(P)-binding domain"/>
    <property type="match status" value="1"/>
</dbReference>
<dbReference type="SUPFAM" id="SSF51905">
    <property type="entry name" value="FAD/NAD(P)-binding domain"/>
    <property type="match status" value="1"/>
</dbReference>
<evidence type="ECO:0000313" key="3">
    <source>
        <dbReference type="Proteomes" id="UP001528673"/>
    </source>
</evidence>